<proteinExistence type="predicted"/>
<dbReference type="EMBL" id="MGHV01000061">
    <property type="protein sequence ID" value="OGM77313.1"/>
    <property type="molecule type" value="Genomic_DNA"/>
</dbReference>
<protein>
    <submittedName>
        <fullName evidence="2">Uncharacterized protein</fullName>
    </submittedName>
</protein>
<evidence type="ECO:0000256" key="1">
    <source>
        <dbReference type="SAM" id="MobiDB-lite"/>
    </source>
</evidence>
<evidence type="ECO:0000313" key="3">
    <source>
        <dbReference type="Proteomes" id="UP000178430"/>
    </source>
</evidence>
<evidence type="ECO:0000313" key="2">
    <source>
        <dbReference type="EMBL" id="OGM77313.1"/>
    </source>
</evidence>
<gene>
    <name evidence="2" type="ORF">A2197_02620</name>
</gene>
<feature type="region of interest" description="Disordered" evidence="1">
    <location>
        <begin position="1"/>
        <end position="43"/>
    </location>
</feature>
<comment type="caution">
    <text evidence="2">The sequence shown here is derived from an EMBL/GenBank/DDBJ whole genome shotgun (WGS) entry which is preliminary data.</text>
</comment>
<dbReference type="AlphaFoldDB" id="A0A1F8CLT5"/>
<accession>A0A1F8CLT5</accession>
<organism evidence="2 3">
    <name type="scientific">Candidatus Woesebacteria bacterium RIFOXYA1_FULL_48_16</name>
    <dbReference type="NCBI Taxonomy" id="1802535"/>
    <lineage>
        <taxon>Bacteria</taxon>
        <taxon>Candidatus Woeseibacteriota</taxon>
    </lineage>
</organism>
<sequence>MAEKIAPIEQIPDTPDFSNNPDITVHPAQPEPLPRGADESSSWRAALRRRLEKIAGGGKGV</sequence>
<name>A0A1F8CLT5_9BACT</name>
<dbReference type="Proteomes" id="UP000178430">
    <property type="component" value="Unassembled WGS sequence"/>
</dbReference>
<reference evidence="2 3" key="1">
    <citation type="journal article" date="2016" name="Nat. Commun.">
        <title>Thousands of microbial genomes shed light on interconnected biogeochemical processes in an aquifer system.</title>
        <authorList>
            <person name="Anantharaman K."/>
            <person name="Brown C.T."/>
            <person name="Hug L.A."/>
            <person name="Sharon I."/>
            <person name="Castelle C.J."/>
            <person name="Probst A.J."/>
            <person name="Thomas B.C."/>
            <person name="Singh A."/>
            <person name="Wilkins M.J."/>
            <person name="Karaoz U."/>
            <person name="Brodie E.L."/>
            <person name="Williams K.H."/>
            <person name="Hubbard S.S."/>
            <person name="Banfield J.F."/>
        </authorList>
    </citation>
    <scope>NUCLEOTIDE SEQUENCE [LARGE SCALE GENOMIC DNA]</scope>
</reference>